<name>A0A370DV35_9GAMM</name>
<evidence type="ECO:0000313" key="7">
    <source>
        <dbReference type="Proteomes" id="UP000254771"/>
    </source>
</evidence>
<protein>
    <submittedName>
        <fullName evidence="6">Beta-ketoacyl-[acyl-carrier-protein] synthase II</fullName>
    </submittedName>
</protein>
<dbReference type="Proteomes" id="UP000254771">
    <property type="component" value="Unassembled WGS sequence"/>
</dbReference>
<evidence type="ECO:0000256" key="2">
    <source>
        <dbReference type="ARBA" id="ARBA00008467"/>
    </source>
</evidence>
<dbReference type="GO" id="GO:0005829">
    <property type="term" value="C:cytosol"/>
    <property type="evidence" value="ECO:0007669"/>
    <property type="project" value="TreeGrafter"/>
</dbReference>
<dbReference type="InterPro" id="IPR000794">
    <property type="entry name" value="Beta-ketoacyl_synthase"/>
</dbReference>
<reference evidence="6 7" key="1">
    <citation type="journal article" date="2018" name="ISME J.">
        <title>Endosymbiont genomes yield clues of tubeworm success.</title>
        <authorList>
            <person name="Li Y."/>
            <person name="Liles M.R."/>
            <person name="Halanych K.M."/>
        </authorList>
    </citation>
    <scope>NUCLEOTIDE SEQUENCE [LARGE SCALE GENOMIC DNA]</scope>
    <source>
        <strain evidence="6">A1462</strain>
    </source>
</reference>
<dbReference type="PROSITE" id="PS00606">
    <property type="entry name" value="KS3_1"/>
    <property type="match status" value="1"/>
</dbReference>
<dbReference type="InterPro" id="IPR018201">
    <property type="entry name" value="Ketoacyl_synth_AS"/>
</dbReference>
<evidence type="ECO:0000313" key="6">
    <source>
        <dbReference type="EMBL" id="RDH88510.1"/>
    </source>
</evidence>
<keyword evidence="7" id="KW-1185">Reference proteome</keyword>
<feature type="domain" description="Ketosynthase family 3 (KS3)" evidence="5">
    <location>
        <begin position="1"/>
        <end position="392"/>
    </location>
</feature>
<dbReference type="NCBIfam" id="NF006618">
    <property type="entry name" value="PRK09185.1"/>
    <property type="match status" value="1"/>
</dbReference>
<comment type="pathway">
    <text evidence="1">Lipid metabolism; fatty acid biosynthesis.</text>
</comment>
<accession>A0A370DV35</accession>
<dbReference type="UniPathway" id="UPA00094"/>
<dbReference type="AlphaFoldDB" id="A0A370DV35"/>
<evidence type="ECO:0000256" key="4">
    <source>
        <dbReference type="RuleBase" id="RU003694"/>
    </source>
</evidence>
<dbReference type="InterPro" id="IPR016039">
    <property type="entry name" value="Thiolase-like"/>
</dbReference>
<dbReference type="Pfam" id="PF02801">
    <property type="entry name" value="Ketoacyl-synt_C"/>
    <property type="match status" value="1"/>
</dbReference>
<dbReference type="Gene3D" id="3.40.47.10">
    <property type="match status" value="1"/>
</dbReference>
<dbReference type="Pfam" id="PF00109">
    <property type="entry name" value="ketoacyl-synt"/>
    <property type="match status" value="1"/>
</dbReference>
<evidence type="ECO:0000259" key="5">
    <source>
        <dbReference type="PROSITE" id="PS52004"/>
    </source>
</evidence>
<dbReference type="GO" id="GO:0004315">
    <property type="term" value="F:3-oxoacyl-[acyl-carrier-protein] synthase activity"/>
    <property type="evidence" value="ECO:0007669"/>
    <property type="project" value="InterPro"/>
</dbReference>
<dbReference type="EMBL" id="QFXE01000001">
    <property type="protein sequence ID" value="RDH88510.1"/>
    <property type="molecule type" value="Genomic_DNA"/>
</dbReference>
<dbReference type="SUPFAM" id="SSF53901">
    <property type="entry name" value="Thiolase-like"/>
    <property type="match status" value="2"/>
</dbReference>
<organism evidence="6 7">
    <name type="scientific">endosymbiont of Escarpia spicata</name>
    <dbReference type="NCBI Taxonomy" id="2200908"/>
    <lineage>
        <taxon>Bacteria</taxon>
        <taxon>Pseudomonadati</taxon>
        <taxon>Pseudomonadota</taxon>
        <taxon>Gammaproteobacteria</taxon>
        <taxon>sulfur-oxidizing symbionts</taxon>
    </lineage>
</organism>
<dbReference type="InterPro" id="IPR014031">
    <property type="entry name" value="Ketoacyl_synth_C"/>
</dbReference>
<dbReference type="GO" id="GO:0006633">
    <property type="term" value="P:fatty acid biosynthetic process"/>
    <property type="evidence" value="ECO:0007669"/>
    <property type="project" value="UniProtKB-UniPathway"/>
</dbReference>
<evidence type="ECO:0000256" key="1">
    <source>
        <dbReference type="ARBA" id="ARBA00005194"/>
    </source>
</evidence>
<gene>
    <name evidence="6" type="ORF">DIZ78_00825</name>
</gene>
<proteinExistence type="inferred from homology"/>
<dbReference type="PANTHER" id="PTHR11712:SF320">
    <property type="entry name" value="BETA-KETOACYL SYNTHASE"/>
    <property type="match status" value="1"/>
</dbReference>
<dbReference type="CDD" id="cd00834">
    <property type="entry name" value="KAS_I_II"/>
    <property type="match status" value="1"/>
</dbReference>
<comment type="similarity">
    <text evidence="2 4">Belongs to the thiolase-like superfamily. Beta-ketoacyl-ACP synthases family.</text>
</comment>
<evidence type="ECO:0000256" key="3">
    <source>
        <dbReference type="ARBA" id="ARBA00022679"/>
    </source>
</evidence>
<dbReference type="PANTHER" id="PTHR11712">
    <property type="entry name" value="POLYKETIDE SYNTHASE-RELATED"/>
    <property type="match status" value="1"/>
</dbReference>
<dbReference type="PROSITE" id="PS52004">
    <property type="entry name" value="KS3_2"/>
    <property type="match status" value="1"/>
</dbReference>
<dbReference type="InterPro" id="IPR020841">
    <property type="entry name" value="PKS_Beta-ketoAc_synthase_dom"/>
</dbReference>
<keyword evidence="3 4" id="KW-0808">Transferase</keyword>
<comment type="caution">
    <text evidence="6">The sequence shown here is derived from an EMBL/GenBank/DDBJ whole genome shotgun (WGS) entry which is preliminary data.</text>
</comment>
<sequence length="395" mass="41999">MDPLQITAYTTVSAAGDGREALQSALLEGKGGLQPNDFGHAPLDTWIGRVADLENRPLDEGDRQFECRNNRLALMTLQQDGFLTAVESLKSRVDPTRIGLFLGTSTSGILSTEQAYLKLRKSGRWPAGYHFKGSHDLFSATQFVRQKLGLKGPAFSISTACSSSAKVFCDAHRFISTGLCDAAIVGGVDSLCLTTLFGFNSLELVSGQPCRPFDQNRDGISIGEAAGFMILEKNNTTDSGVALLGYGESSDAYHISTPRPDGAGARLAMEQALNRAELTVDEIDYINLHGTATPSNDRAEANSINRLFPSSTPCSSTKGWTGHTLGAAGITESIIACLAIEAGFIPGTLNTQSPDPTLGLNIQRSTKTEPVTRVLSNSFGFGGSNCSLLFGRTSC</sequence>
<dbReference type="SMART" id="SM00825">
    <property type="entry name" value="PKS_KS"/>
    <property type="match status" value="1"/>
</dbReference>
<dbReference type="InterPro" id="IPR014030">
    <property type="entry name" value="Ketoacyl_synth_N"/>
</dbReference>